<comment type="caution">
    <text evidence="2">The sequence shown here is derived from an EMBL/GenBank/DDBJ whole genome shotgun (WGS) entry which is preliminary data.</text>
</comment>
<dbReference type="EMBL" id="DXCN01000032">
    <property type="protein sequence ID" value="HIY94741.1"/>
    <property type="molecule type" value="Genomic_DNA"/>
</dbReference>
<feature type="transmembrane region" description="Helical" evidence="1">
    <location>
        <begin position="6"/>
        <end position="24"/>
    </location>
</feature>
<keyword evidence="1" id="KW-0812">Transmembrane</keyword>
<organism evidence="2 3">
    <name type="scientific">Candidatus Rothia avicola</name>
    <dbReference type="NCBI Taxonomy" id="2840478"/>
    <lineage>
        <taxon>Bacteria</taxon>
        <taxon>Bacillati</taxon>
        <taxon>Actinomycetota</taxon>
        <taxon>Actinomycetes</taxon>
        <taxon>Micrococcales</taxon>
        <taxon>Micrococcaceae</taxon>
        <taxon>Rothia</taxon>
    </lineage>
</organism>
<name>A0A9D2CQN5_9MICC</name>
<proteinExistence type="predicted"/>
<protein>
    <submittedName>
        <fullName evidence="2">SdpI family protein</fullName>
    </submittedName>
</protein>
<feature type="transmembrane region" description="Helical" evidence="1">
    <location>
        <begin position="65"/>
        <end position="84"/>
    </location>
</feature>
<evidence type="ECO:0000313" key="2">
    <source>
        <dbReference type="EMBL" id="HIY94741.1"/>
    </source>
</evidence>
<accession>A0A9D2CQN5</accession>
<reference evidence="2" key="2">
    <citation type="submission" date="2021-04" db="EMBL/GenBank/DDBJ databases">
        <authorList>
            <person name="Gilroy R."/>
        </authorList>
    </citation>
    <scope>NUCLEOTIDE SEQUENCE</scope>
    <source>
        <strain evidence="2">ChiHjej12B11-9195</strain>
    </source>
</reference>
<evidence type="ECO:0000256" key="1">
    <source>
        <dbReference type="SAM" id="Phobius"/>
    </source>
</evidence>
<evidence type="ECO:0000313" key="3">
    <source>
        <dbReference type="Proteomes" id="UP000824134"/>
    </source>
</evidence>
<gene>
    <name evidence="2" type="ORF">H9821_03620</name>
</gene>
<dbReference type="InterPro" id="IPR025962">
    <property type="entry name" value="SdpI/YhfL"/>
</dbReference>
<dbReference type="Proteomes" id="UP000824134">
    <property type="component" value="Unassembled WGS sequence"/>
</dbReference>
<dbReference type="AlphaFoldDB" id="A0A9D2CQN5"/>
<keyword evidence="1" id="KW-0472">Membrane</keyword>
<sequence length="134" mass="14051">MSATEYLPMVFCLLLLGGLFLAIARMGAAGTLRRNGLVGVRTTATMQSDAAWYAAHKAIAPTLRACAWAQFAGAALVLALGLMANNSAVIPVGLAFLFLPTIAMVVAAMTRGASAANDAHRAWEQDQQTSPIHH</sequence>
<keyword evidence="1" id="KW-1133">Transmembrane helix</keyword>
<feature type="transmembrane region" description="Helical" evidence="1">
    <location>
        <begin position="90"/>
        <end position="109"/>
    </location>
</feature>
<dbReference type="Pfam" id="PF13630">
    <property type="entry name" value="SdpI"/>
    <property type="match status" value="1"/>
</dbReference>
<reference evidence="2" key="1">
    <citation type="journal article" date="2021" name="PeerJ">
        <title>Extensive microbial diversity within the chicken gut microbiome revealed by metagenomics and culture.</title>
        <authorList>
            <person name="Gilroy R."/>
            <person name="Ravi A."/>
            <person name="Getino M."/>
            <person name="Pursley I."/>
            <person name="Horton D.L."/>
            <person name="Alikhan N.F."/>
            <person name="Baker D."/>
            <person name="Gharbi K."/>
            <person name="Hall N."/>
            <person name="Watson M."/>
            <person name="Adriaenssens E.M."/>
            <person name="Foster-Nyarko E."/>
            <person name="Jarju S."/>
            <person name="Secka A."/>
            <person name="Antonio M."/>
            <person name="Oren A."/>
            <person name="Chaudhuri R.R."/>
            <person name="La Ragione R."/>
            <person name="Hildebrand F."/>
            <person name="Pallen M.J."/>
        </authorList>
    </citation>
    <scope>NUCLEOTIDE SEQUENCE</scope>
    <source>
        <strain evidence="2">ChiHjej12B11-9195</strain>
    </source>
</reference>